<comment type="caution">
    <text evidence="2">The sequence shown here is derived from an EMBL/GenBank/DDBJ whole genome shotgun (WGS) entry which is preliminary data.</text>
</comment>
<organism evidence="2 3">
    <name type="scientific">Dryococelus australis</name>
    <dbReference type="NCBI Taxonomy" id="614101"/>
    <lineage>
        <taxon>Eukaryota</taxon>
        <taxon>Metazoa</taxon>
        <taxon>Ecdysozoa</taxon>
        <taxon>Arthropoda</taxon>
        <taxon>Hexapoda</taxon>
        <taxon>Insecta</taxon>
        <taxon>Pterygota</taxon>
        <taxon>Neoptera</taxon>
        <taxon>Polyneoptera</taxon>
        <taxon>Phasmatodea</taxon>
        <taxon>Verophasmatodea</taxon>
        <taxon>Anareolatae</taxon>
        <taxon>Phasmatidae</taxon>
        <taxon>Eurycanthinae</taxon>
        <taxon>Dryococelus</taxon>
    </lineage>
</organism>
<dbReference type="EMBL" id="JARBHB010000009">
    <property type="protein sequence ID" value="KAJ8875418.1"/>
    <property type="molecule type" value="Genomic_DNA"/>
</dbReference>
<keyword evidence="3" id="KW-1185">Reference proteome</keyword>
<feature type="compositionally biased region" description="Basic residues" evidence="1">
    <location>
        <begin position="448"/>
        <end position="459"/>
    </location>
</feature>
<feature type="region of interest" description="Disordered" evidence="1">
    <location>
        <begin position="1"/>
        <end position="21"/>
    </location>
</feature>
<sequence>MDYTPKIQGPQWLSGWPTGLPPRRTGFNPRPGHRIFPCGNRVGRCRWSGFLVDLPFPPPLHSGATPYSPQSPTSALNTSLLRAAQISTLTHSKGTCQQHWRLAGLSPAADRWVTSYRAAGLYAWSCYTRDIFDSVLLAYSAPATWQDVILCSADVQTHLFRIRTNSVIWPRSDVTPRLLMSVRSRCSSPWLNGGYWFLLMRAPRAYWRPASKLGVGVSLIGEEAGFTEKTGRIPSKGTNKSEWPEERRGRKCRALSYSSEYGHSAGKWRACRPSGRVNAFISNGSYELYNSHSSILADRREAKTADGRNLGASTTSSKNPVQMAVLPSAMYGVERKLNSRLQAVLGRSEVPRTERSMSQTPRIDYMVGVGEIWATRNIEVLRADESDVRGVWSIPGGQGWPEIGDPGENPPASSSMITTRKNPGATPTGIEPGSPRESLSATFTTSRVNRRKQPRAKGKGVRDRHTCLRRSPPAGRSVAGAARLLPTQASAPPVPGTLRFRPFPLTPCCVTCLHSTSDGSINNSSEHPGTTRPTQLLVTLRLVETTRRRALHLCLSLYHLSSFYFFLSLPSEVVQWRTCVREAPLWNYPESTLASHQGEPGSIPGRVTGFSQVGIVPDDAVGRRVFPEDLPFPPPLHSGAAPYSLQSPSSDLKTSMSRAAHISSLQLRQRYDAPLASVLEDVCVEELSSSAGGRNARCTAWRLGVGMGQNKSRVVELEEECESEEAGPVSLRGTCFASGGERTPRLDPEWGRRTRQQNGVADQRNVGAPFANQRLVTYSIAGSPSQYRLFTLRVFPGLMRQQARLDSPLYSREANVLLLVAAIKRGLLTGLFKAHSHYCFLLLVVKRGRRIARARYDSGSDADTVRPGEIKGRGGCVTGRRETTPRHVSKAFPHPSQAGAHVLMWECSPCHSPCQSLSFLSGSVWSVGSLADMSPTKRVRAVDTRTLPQTA</sequence>
<evidence type="ECO:0000313" key="3">
    <source>
        <dbReference type="Proteomes" id="UP001159363"/>
    </source>
</evidence>
<proteinExistence type="predicted"/>
<protein>
    <submittedName>
        <fullName evidence="2">Uncharacterized protein</fullName>
    </submittedName>
</protein>
<name>A0ABQ9GTU3_9NEOP</name>
<reference evidence="2 3" key="1">
    <citation type="submission" date="2023-02" db="EMBL/GenBank/DDBJ databases">
        <title>LHISI_Scaffold_Assembly.</title>
        <authorList>
            <person name="Stuart O.P."/>
            <person name="Cleave R."/>
            <person name="Magrath M.J.L."/>
            <person name="Mikheyev A.S."/>
        </authorList>
    </citation>
    <scope>NUCLEOTIDE SEQUENCE [LARGE SCALE GENOMIC DNA]</scope>
    <source>
        <strain evidence="2">Daus_M_001</strain>
        <tissue evidence="2">Leg muscle</tissue>
    </source>
</reference>
<gene>
    <name evidence="2" type="ORF">PR048_023313</name>
</gene>
<evidence type="ECO:0000256" key="1">
    <source>
        <dbReference type="SAM" id="MobiDB-lite"/>
    </source>
</evidence>
<accession>A0ABQ9GTU3</accession>
<dbReference type="Proteomes" id="UP001159363">
    <property type="component" value="Chromosome 8"/>
</dbReference>
<feature type="compositionally biased region" description="Polar residues" evidence="1">
    <location>
        <begin position="437"/>
        <end position="447"/>
    </location>
</feature>
<evidence type="ECO:0000313" key="2">
    <source>
        <dbReference type="EMBL" id="KAJ8875418.1"/>
    </source>
</evidence>
<feature type="compositionally biased region" description="Polar residues" evidence="1">
    <location>
        <begin position="411"/>
        <end position="421"/>
    </location>
</feature>
<feature type="region of interest" description="Disordered" evidence="1">
    <location>
        <begin position="392"/>
        <end position="478"/>
    </location>
</feature>